<sequence length="437" mass="48149">MIFKQIDSSLMLFCSISGLPCRFPMVCTVCGAIYEESMARKRIADGSGCISGHELLSETCIPVKNGPVHTEESLEQVRISTLSGVLDYFGSLVSSLASDNYGLRRQLAEKCSSSNSDPVVTRQMTLSHPHTSTFIDSTQTGVLELIQRHTPQLVAIRTSMPLPPAVQASPDSLLELKNMLNKHFTLSASPIFKFLSGEQEPSVTIEPDHVWPIYRAPHANSDRISVIFIAVSSKFYLEMSESRLPIDGTAMLFVQSSYIHSAPDLSLTLQDILPLLDLSSSPRMLVTSYEVSHIHPYGSCIYARYQAMLMLIPIAFDHLDSLTDASISISVSATYLSQTQLGAPVLSLTYEGDFVGVHPDGRLLLTYLPDQSVLLLSDICQLSYKFGPLLRYRLENLHPITAAWDGTGKQLTLLGRDGNSIHLRLEKGTFHGANEIK</sequence>
<organism evidence="1 2">
    <name type="scientific">Giardia duodenalis assemblage B</name>
    <dbReference type="NCBI Taxonomy" id="1394984"/>
    <lineage>
        <taxon>Eukaryota</taxon>
        <taxon>Metamonada</taxon>
        <taxon>Diplomonadida</taxon>
        <taxon>Hexamitidae</taxon>
        <taxon>Giardiinae</taxon>
        <taxon>Giardia</taxon>
    </lineage>
</organism>
<dbReference type="AlphaFoldDB" id="A0A132NR24"/>
<dbReference type="EMBL" id="JXTI01000113">
    <property type="protein sequence ID" value="KWX12524.1"/>
    <property type="molecule type" value="Genomic_DNA"/>
</dbReference>
<proteinExistence type="predicted"/>
<reference evidence="1 2" key="1">
    <citation type="journal article" date="2015" name="Mol. Biochem. Parasitol.">
        <title>Identification of polymorphic genes for use in assemblage B genotyping assays through comparative genomics of multiple assemblage B Giardia duodenalis isolates.</title>
        <authorList>
            <person name="Wielinga C."/>
            <person name="Thompson R.C."/>
            <person name="Monis P."/>
            <person name="Ryan U."/>
        </authorList>
    </citation>
    <scope>NUCLEOTIDE SEQUENCE [LARGE SCALE GENOMIC DNA]</scope>
    <source>
        <strain evidence="1 2">BAH15c1</strain>
    </source>
</reference>
<evidence type="ECO:0000313" key="1">
    <source>
        <dbReference type="EMBL" id="KWX12524.1"/>
    </source>
</evidence>
<dbReference type="VEuPathDB" id="GiardiaDB:QR46_3511"/>
<accession>A0A132NR24</accession>
<name>A0A132NR24_GIAIN</name>
<dbReference type="Proteomes" id="UP000070089">
    <property type="component" value="Unassembled WGS sequence"/>
</dbReference>
<gene>
    <name evidence="1" type="ORF">QR46_3511</name>
</gene>
<comment type="caution">
    <text evidence="1">The sequence shown here is derived from an EMBL/GenBank/DDBJ whole genome shotgun (WGS) entry which is preliminary data.</text>
</comment>
<dbReference type="OrthoDB" id="10253147at2759"/>
<evidence type="ECO:0000313" key="2">
    <source>
        <dbReference type="Proteomes" id="UP000070089"/>
    </source>
</evidence>
<protein>
    <submittedName>
        <fullName evidence="1">Uncharacterized protein</fullName>
    </submittedName>
</protein>